<dbReference type="InterPro" id="IPR051804">
    <property type="entry name" value="Carb_Metab_Reg_Kinase/Isom"/>
</dbReference>
<dbReference type="PANTHER" id="PTHR42742:SF3">
    <property type="entry name" value="FRUCTOKINASE"/>
    <property type="match status" value="1"/>
</dbReference>
<dbReference type="InterPro" id="IPR011051">
    <property type="entry name" value="RmlC_Cupin_sf"/>
</dbReference>
<dbReference type="InterPro" id="IPR014710">
    <property type="entry name" value="RmlC-like_jellyroll"/>
</dbReference>
<reference evidence="3 4" key="1">
    <citation type="submission" date="2020-08" db="EMBL/GenBank/DDBJ databases">
        <title>Genome sequence of Sphingomonas sediminicola KACC 15039T.</title>
        <authorList>
            <person name="Hyun D.-W."/>
            <person name="Bae J.-W."/>
        </authorList>
    </citation>
    <scope>NUCLEOTIDE SEQUENCE [LARGE SCALE GENOMIC DNA]</scope>
    <source>
        <strain evidence="3 4">KACC 15039</strain>
    </source>
</reference>
<evidence type="ECO:0000313" key="4">
    <source>
        <dbReference type="Proteomes" id="UP000516105"/>
    </source>
</evidence>
<keyword evidence="3" id="KW-0413">Isomerase</keyword>
<gene>
    <name evidence="3" type="ORF">H9L14_04835</name>
</gene>
<evidence type="ECO:0000313" key="3">
    <source>
        <dbReference type="EMBL" id="QNP46914.1"/>
    </source>
</evidence>
<keyword evidence="4" id="KW-1185">Reference proteome</keyword>
<keyword evidence="1" id="KW-0479">Metal-binding</keyword>
<dbReference type="CDD" id="cd07010">
    <property type="entry name" value="cupin_PMI_type_I_N_bac"/>
    <property type="match status" value="1"/>
</dbReference>
<dbReference type="EMBL" id="CP060782">
    <property type="protein sequence ID" value="QNP46914.1"/>
    <property type="molecule type" value="Genomic_DNA"/>
</dbReference>
<dbReference type="Proteomes" id="UP000516105">
    <property type="component" value="Chromosome"/>
</dbReference>
<dbReference type="SUPFAM" id="SSF51182">
    <property type="entry name" value="RmlC-like cupins"/>
    <property type="match status" value="1"/>
</dbReference>
<organism evidence="3 4">
    <name type="scientific">Sphingomonas sediminicola</name>
    <dbReference type="NCBI Taxonomy" id="386874"/>
    <lineage>
        <taxon>Bacteria</taxon>
        <taxon>Pseudomonadati</taxon>
        <taxon>Pseudomonadota</taxon>
        <taxon>Alphaproteobacteria</taxon>
        <taxon>Sphingomonadales</taxon>
        <taxon>Sphingomonadaceae</taxon>
        <taxon>Sphingomonas</taxon>
    </lineage>
</organism>
<keyword evidence="2" id="KW-0862">Zinc</keyword>
<dbReference type="PANTHER" id="PTHR42742">
    <property type="entry name" value="TRANSCRIPTIONAL REPRESSOR MPRA"/>
    <property type="match status" value="1"/>
</dbReference>
<dbReference type="GO" id="GO:0016853">
    <property type="term" value="F:isomerase activity"/>
    <property type="evidence" value="ECO:0007669"/>
    <property type="project" value="UniProtKB-KW"/>
</dbReference>
<proteinExistence type="predicted"/>
<evidence type="ECO:0000256" key="1">
    <source>
        <dbReference type="ARBA" id="ARBA00022723"/>
    </source>
</evidence>
<accession>A0ABX6TBH3</accession>
<dbReference type="Gene3D" id="2.60.120.10">
    <property type="entry name" value="Jelly Rolls"/>
    <property type="match status" value="1"/>
</dbReference>
<name>A0ABX6TBH3_9SPHN</name>
<evidence type="ECO:0000256" key="2">
    <source>
        <dbReference type="ARBA" id="ARBA00022833"/>
    </source>
</evidence>
<protein>
    <submittedName>
        <fullName evidence="3">Class I mannose-6-phosphate isomerase</fullName>
    </submittedName>
</protein>
<sequence length="268" mass="29009">MVKLQRSAVEKPWGRTDLDPVFGTSSAQRVGEIWFTHAELADPPLLVKYIFTSENLSVQVHPSDDEARARGLASGKNESWYILNADDGARLGLGLKAAVTEDELRAAAINGSIEQMLDWRPVEAGDFFYVPAGTIHAIGAGIALMEIQQNADVTYRLYDYGRPRELHLDDAVSVSQRKPYVGHSIINSSTSNDRILVDEASFSVIRASSTEGIPQSLASRQRWVMPLHGSASSGTEGASIGECLLLQPRAPLSLSPDALVLVAVAGRI</sequence>